<dbReference type="PANTHER" id="PTHR30419:SF25">
    <property type="entry name" value="HTH-TYPE TRANSCRIPTIONAL REGULATOR YTLI"/>
    <property type="match status" value="1"/>
</dbReference>
<accession>A0A2T3LDX6</accession>
<sequence length="323" mass="37016">MRLVVKLFIDRIPRLMDKNYKQFLVVAELGNISLAANHLGLSQPTLTNNMKKLEASFGVPLFIRKSKGVELTEYGVLLQEQALELQRRHDSLLHKMADLIERKTEKIKMGTGDAWWEIFVKQALQQYSASNPSISIQLEFGNHLKLMDMLIHGQIDLFVGHEIVGLSHRCNVTFIPLLQDKEAMFVHQNHPLLVNHREEDMALYPLLQVTPDSEAYLHLIENPQPKQLERDRQKVSERIVYEINSLTASIDMLASTTAIMPYPMSMTDYFAQVNIVPLPLKKEGQKGTVGIYHLNELLVDHVADIKQQLILNGHYQHELKRAS</sequence>
<evidence type="ECO:0000313" key="6">
    <source>
        <dbReference type="EMBL" id="PSV49575.1"/>
    </source>
</evidence>
<gene>
    <name evidence="6" type="ORF">C9J47_03120</name>
</gene>
<dbReference type="Proteomes" id="UP000241803">
    <property type="component" value="Unassembled WGS sequence"/>
</dbReference>
<comment type="caution">
    <text evidence="6">The sequence shown here is derived from an EMBL/GenBank/DDBJ whole genome shotgun (WGS) entry which is preliminary data.</text>
</comment>
<dbReference type="InterPro" id="IPR036390">
    <property type="entry name" value="WH_DNA-bd_sf"/>
</dbReference>
<dbReference type="RefSeq" id="WP_107252204.1">
    <property type="nucleotide sequence ID" value="NZ_PYOC01000001.1"/>
</dbReference>
<comment type="similarity">
    <text evidence="1">Belongs to the LysR transcriptional regulatory family.</text>
</comment>
<evidence type="ECO:0000256" key="2">
    <source>
        <dbReference type="ARBA" id="ARBA00023015"/>
    </source>
</evidence>
<dbReference type="Gene3D" id="1.10.10.10">
    <property type="entry name" value="Winged helix-like DNA-binding domain superfamily/Winged helix DNA-binding domain"/>
    <property type="match status" value="1"/>
</dbReference>
<dbReference type="Gene3D" id="3.40.190.290">
    <property type="match status" value="1"/>
</dbReference>
<dbReference type="GO" id="GO:0005829">
    <property type="term" value="C:cytosol"/>
    <property type="evidence" value="ECO:0007669"/>
    <property type="project" value="TreeGrafter"/>
</dbReference>
<organism evidence="6 7">
    <name type="scientific">Photobacterium indicum</name>
    <dbReference type="NCBI Taxonomy" id="81447"/>
    <lineage>
        <taxon>Bacteria</taxon>
        <taxon>Pseudomonadati</taxon>
        <taxon>Pseudomonadota</taxon>
        <taxon>Gammaproteobacteria</taxon>
        <taxon>Vibrionales</taxon>
        <taxon>Vibrionaceae</taxon>
        <taxon>Photobacterium</taxon>
    </lineage>
</organism>
<dbReference type="PRINTS" id="PR00039">
    <property type="entry name" value="HTHLYSR"/>
</dbReference>
<evidence type="ECO:0000256" key="3">
    <source>
        <dbReference type="ARBA" id="ARBA00023125"/>
    </source>
</evidence>
<evidence type="ECO:0000259" key="5">
    <source>
        <dbReference type="PROSITE" id="PS50931"/>
    </source>
</evidence>
<dbReference type="PANTHER" id="PTHR30419">
    <property type="entry name" value="HTH-TYPE TRANSCRIPTIONAL REGULATOR YBHD"/>
    <property type="match status" value="1"/>
</dbReference>
<reference evidence="6 7" key="1">
    <citation type="submission" date="2018-03" db="EMBL/GenBank/DDBJ databases">
        <title>Whole genome sequencing of Histamine producing bacteria.</title>
        <authorList>
            <person name="Butler K."/>
        </authorList>
    </citation>
    <scope>NUCLEOTIDE SEQUENCE [LARGE SCALE GENOMIC DNA]</scope>
    <source>
        <strain evidence="6 7">ATCC 19614</strain>
    </source>
</reference>
<evidence type="ECO:0000256" key="1">
    <source>
        <dbReference type="ARBA" id="ARBA00009437"/>
    </source>
</evidence>
<dbReference type="InterPro" id="IPR050950">
    <property type="entry name" value="HTH-type_LysR_regulators"/>
</dbReference>
<feature type="domain" description="HTH lysR-type" evidence="5">
    <location>
        <begin position="23"/>
        <end position="72"/>
    </location>
</feature>
<dbReference type="InterPro" id="IPR036388">
    <property type="entry name" value="WH-like_DNA-bd_sf"/>
</dbReference>
<evidence type="ECO:0000313" key="7">
    <source>
        <dbReference type="Proteomes" id="UP000241803"/>
    </source>
</evidence>
<dbReference type="PROSITE" id="PS50931">
    <property type="entry name" value="HTH_LYSR"/>
    <property type="match status" value="1"/>
</dbReference>
<dbReference type="GO" id="GO:0003700">
    <property type="term" value="F:DNA-binding transcription factor activity"/>
    <property type="evidence" value="ECO:0007669"/>
    <property type="project" value="InterPro"/>
</dbReference>
<keyword evidence="2" id="KW-0805">Transcription regulation</keyword>
<evidence type="ECO:0000256" key="4">
    <source>
        <dbReference type="ARBA" id="ARBA00023163"/>
    </source>
</evidence>
<dbReference type="CDD" id="cd05466">
    <property type="entry name" value="PBP2_LTTR_substrate"/>
    <property type="match status" value="1"/>
</dbReference>
<proteinExistence type="inferred from homology"/>
<dbReference type="InterPro" id="IPR005119">
    <property type="entry name" value="LysR_subst-bd"/>
</dbReference>
<dbReference type="GO" id="GO:0003677">
    <property type="term" value="F:DNA binding"/>
    <property type="evidence" value="ECO:0007669"/>
    <property type="project" value="UniProtKB-KW"/>
</dbReference>
<dbReference type="InterPro" id="IPR000847">
    <property type="entry name" value="LysR_HTH_N"/>
</dbReference>
<keyword evidence="7" id="KW-1185">Reference proteome</keyword>
<dbReference type="Pfam" id="PF00126">
    <property type="entry name" value="HTH_1"/>
    <property type="match status" value="1"/>
</dbReference>
<keyword evidence="3" id="KW-0238">DNA-binding</keyword>
<name>A0A2T3LDX6_9GAMM</name>
<dbReference type="SUPFAM" id="SSF53850">
    <property type="entry name" value="Periplasmic binding protein-like II"/>
    <property type="match status" value="1"/>
</dbReference>
<dbReference type="AlphaFoldDB" id="A0A2T3LDX6"/>
<dbReference type="Pfam" id="PF03466">
    <property type="entry name" value="LysR_substrate"/>
    <property type="match status" value="1"/>
</dbReference>
<dbReference type="EMBL" id="PYOC01000001">
    <property type="protein sequence ID" value="PSV49575.1"/>
    <property type="molecule type" value="Genomic_DNA"/>
</dbReference>
<dbReference type="SUPFAM" id="SSF46785">
    <property type="entry name" value="Winged helix' DNA-binding domain"/>
    <property type="match status" value="1"/>
</dbReference>
<keyword evidence="4" id="KW-0804">Transcription</keyword>
<protein>
    <submittedName>
        <fullName evidence="6">LysR family transcriptional regulator</fullName>
    </submittedName>
</protein>